<proteinExistence type="predicted"/>
<accession>A0AAN8FFU0</accession>
<sequence length="110" mass="13008">MSKECLTKALECFKSNPRHLLFYHPVQFELRQTFPAARLTLYSEKANGTTYWLGHIKNKFGKDTPIFTYDGEYKEADFLRAFDEFHNRHELFERDFPIIVAEPKITKSVS</sequence>
<reference evidence="1 2" key="1">
    <citation type="submission" date="2019-10" db="EMBL/GenBank/DDBJ databases">
        <title>Assembly and Annotation for the nematode Trichostrongylus colubriformis.</title>
        <authorList>
            <person name="Martin J."/>
        </authorList>
    </citation>
    <scope>NUCLEOTIDE SEQUENCE [LARGE SCALE GENOMIC DNA]</scope>
    <source>
        <strain evidence="1">G859</strain>
        <tissue evidence="1">Whole worm</tissue>
    </source>
</reference>
<comment type="caution">
    <text evidence="1">The sequence shown here is derived from an EMBL/GenBank/DDBJ whole genome shotgun (WGS) entry which is preliminary data.</text>
</comment>
<dbReference type="AlphaFoldDB" id="A0AAN8FFU0"/>
<dbReference type="Proteomes" id="UP001331761">
    <property type="component" value="Unassembled WGS sequence"/>
</dbReference>
<protein>
    <submittedName>
        <fullName evidence="1">Uncharacterized protein</fullName>
    </submittedName>
</protein>
<feature type="non-terminal residue" evidence="1">
    <location>
        <position position="110"/>
    </location>
</feature>
<gene>
    <name evidence="1" type="ORF">GCK32_022552</name>
</gene>
<keyword evidence="2" id="KW-1185">Reference proteome</keyword>
<organism evidence="1 2">
    <name type="scientific">Trichostrongylus colubriformis</name>
    <name type="common">Black scour worm</name>
    <dbReference type="NCBI Taxonomy" id="6319"/>
    <lineage>
        <taxon>Eukaryota</taxon>
        <taxon>Metazoa</taxon>
        <taxon>Ecdysozoa</taxon>
        <taxon>Nematoda</taxon>
        <taxon>Chromadorea</taxon>
        <taxon>Rhabditida</taxon>
        <taxon>Rhabditina</taxon>
        <taxon>Rhabditomorpha</taxon>
        <taxon>Strongyloidea</taxon>
        <taxon>Trichostrongylidae</taxon>
        <taxon>Trichostrongylus</taxon>
    </lineage>
</organism>
<name>A0AAN8FFU0_TRICO</name>
<dbReference type="EMBL" id="WIXE01015638">
    <property type="protein sequence ID" value="KAK5973317.1"/>
    <property type="molecule type" value="Genomic_DNA"/>
</dbReference>
<evidence type="ECO:0000313" key="1">
    <source>
        <dbReference type="EMBL" id="KAK5973317.1"/>
    </source>
</evidence>
<evidence type="ECO:0000313" key="2">
    <source>
        <dbReference type="Proteomes" id="UP001331761"/>
    </source>
</evidence>